<reference evidence="1 2" key="1">
    <citation type="submission" date="2018-11" db="EMBL/GenBank/DDBJ databases">
        <authorList>
            <person name="Li F."/>
        </authorList>
    </citation>
    <scope>NUCLEOTIDE SEQUENCE [LARGE SCALE GENOMIC DNA]</scope>
    <source>
        <strain evidence="1 2">Gsoil 097</strain>
    </source>
</reference>
<evidence type="ECO:0000313" key="2">
    <source>
        <dbReference type="Proteomes" id="UP000267128"/>
    </source>
</evidence>
<accession>A0A3N0CQJ2</accession>
<comment type="caution">
    <text evidence="1">The sequence shown here is derived from an EMBL/GenBank/DDBJ whole genome shotgun (WGS) entry which is preliminary data.</text>
</comment>
<organism evidence="1 2">
    <name type="scientific">Nocardioides marmoriginsengisoli</name>
    <dbReference type="NCBI Taxonomy" id="661483"/>
    <lineage>
        <taxon>Bacteria</taxon>
        <taxon>Bacillati</taxon>
        <taxon>Actinomycetota</taxon>
        <taxon>Actinomycetes</taxon>
        <taxon>Propionibacteriales</taxon>
        <taxon>Nocardioidaceae</taxon>
        <taxon>Nocardioides</taxon>
    </lineage>
</organism>
<sequence length="145" mass="16156">MRDHLQMSREAAEAGSNARVRVRWARQRLDGWGRGPADPINELRAVVYATNELESAAVLYVAAARDRGCSWAVIAEALGVSRQAAQQRYAGAVRRREAHVADWRREWFAGTTGLQVEDVRGVWEGYTVRVGSGMLAKPRGKHRAD</sequence>
<dbReference type="RefSeq" id="WP_123225764.1">
    <property type="nucleotide sequence ID" value="NZ_RJSE01000002.1"/>
</dbReference>
<evidence type="ECO:0008006" key="3">
    <source>
        <dbReference type="Google" id="ProtNLM"/>
    </source>
</evidence>
<dbReference type="EMBL" id="RJSE01000002">
    <property type="protein sequence ID" value="RNL65725.1"/>
    <property type="molecule type" value="Genomic_DNA"/>
</dbReference>
<name>A0A3N0CQJ2_9ACTN</name>
<evidence type="ECO:0000313" key="1">
    <source>
        <dbReference type="EMBL" id="RNL65725.1"/>
    </source>
</evidence>
<dbReference type="OrthoDB" id="3579809at2"/>
<gene>
    <name evidence="1" type="ORF">EFK50_01365</name>
</gene>
<proteinExistence type="predicted"/>
<dbReference type="AlphaFoldDB" id="A0A3N0CQJ2"/>
<protein>
    <recommendedName>
        <fullName evidence="3">Helix-turn-helix domain-containing protein</fullName>
    </recommendedName>
</protein>
<dbReference type="Proteomes" id="UP000267128">
    <property type="component" value="Unassembled WGS sequence"/>
</dbReference>
<keyword evidence="2" id="KW-1185">Reference proteome</keyword>